<dbReference type="GO" id="GO:0005666">
    <property type="term" value="C:RNA polymerase III complex"/>
    <property type="evidence" value="ECO:0007669"/>
    <property type="project" value="TreeGrafter"/>
</dbReference>
<feature type="compositionally biased region" description="Basic and acidic residues" evidence="1">
    <location>
        <begin position="567"/>
        <end position="579"/>
    </location>
</feature>
<protein>
    <recommendedName>
        <fullName evidence="4">DNA-directed RNA polymerase III subunit RPC5</fullName>
    </recommendedName>
</protein>
<dbReference type="PANTHER" id="PTHR12069">
    <property type="entry name" value="DNA-DIRECTED RNA POLYMERASES III 80 KDA POLYPEPTIDE RNA POLYMERASE III SUBUNIT 5"/>
    <property type="match status" value="1"/>
</dbReference>
<dbReference type="Proteomes" id="UP001229421">
    <property type="component" value="Unassembled WGS sequence"/>
</dbReference>
<name>A0AAD8L0L5_TARER</name>
<proteinExistence type="predicted"/>
<feature type="compositionally biased region" description="Polar residues" evidence="1">
    <location>
        <begin position="509"/>
        <end position="518"/>
    </location>
</feature>
<dbReference type="PANTHER" id="PTHR12069:SF0">
    <property type="entry name" value="DNA-DIRECTED RNA POLYMERASE III SUBUNIT RPC5"/>
    <property type="match status" value="1"/>
</dbReference>
<dbReference type="InterPro" id="IPR006886">
    <property type="entry name" value="RNA_pol_III_Rpc5"/>
</dbReference>
<accession>A0AAD8L0L5</accession>
<evidence type="ECO:0000313" key="2">
    <source>
        <dbReference type="EMBL" id="KAK1433274.1"/>
    </source>
</evidence>
<dbReference type="GO" id="GO:0042797">
    <property type="term" value="P:tRNA transcription by RNA polymerase III"/>
    <property type="evidence" value="ECO:0007669"/>
    <property type="project" value="TreeGrafter"/>
</dbReference>
<evidence type="ECO:0000256" key="1">
    <source>
        <dbReference type="SAM" id="MobiDB-lite"/>
    </source>
</evidence>
<feature type="region of interest" description="Disordered" evidence="1">
    <location>
        <begin position="1"/>
        <end position="47"/>
    </location>
</feature>
<dbReference type="Pfam" id="PF04801">
    <property type="entry name" value="RPC5"/>
    <property type="match status" value="1"/>
</dbReference>
<evidence type="ECO:0008006" key="4">
    <source>
        <dbReference type="Google" id="ProtNLM"/>
    </source>
</evidence>
<reference evidence="2" key="1">
    <citation type="journal article" date="2023" name="bioRxiv">
        <title>Improved chromosome-level genome assembly for marigold (Tagetes erecta).</title>
        <authorList>
            <person name="Jiang F."/>
            <person name="Yuan L."/>
            <person name="Wang S."/>
            <person name="Wang H."/>
            <person name="Xu D."/>
            <person name="Wang A."/>
            <person name="Fan W."/>
        </authorList>
    </citation>
    <scope>NUCLEOTIDE SEQUENCE</scope>
    <source>
        <strain evidence="2">WSJ</strain>
        <tissue evidence="2">Leaf</tissue>
    </source>
</reference>
<keyword evidence="3" id="KW-1185">Reference proteome</keyword>
<comment type="caution">
    <text evidence="2">The sequence shown here is derived from an EMBL/GenBank/DDBJ whole genome shotgun (WGS) entry which is preliminary data.</text>
</comment>
<sequence length="694" mass="78022">MDLDLVNLDGPAKAPAKRPGKFAPKNSKLKPVAKPKIEPDTSVPSSVSIPVTVPKVEIDDSPSPPVVSVSAKCEIEQPSDTVHTTHDANGGVRNDTGAMNMEIDNDRNEDEEDKVVREIDVFFTSSTDANSQLYVLQYPLRPCWRPYELDHTCEEVRVKPESAEVEIKMSVEAGSENFDIDVDDDRAMAKQVLSTAWRPLVANSYAVGFLIGNELHINPVHAAVQLRPSMQHLKHDNQSMQSNTPADDEIIKIDKSTKQAKKQGKAPGALAVVAQQNTDTKEQWIPLKYHGVKSPLSHRYMENMVAQQDSQLQFSMSQSDYIDSLCPATSGKPRPQGSSRSSLLKLPLEERFKIYLLEGPRAHRFDALKHIAPDSSDEDIFKVLNEHAHLIQGLWVAKSKLKCRTSEGRDVLLRNYAMLQFSKNPIFHEVQLPKQTVLSEPMKVILDEFAAKRDSFRDWKFRERSDDSFIKRYPSIVKGQKEIWDHIEPGILDCLFPKNTKFNSDRRPSASSRTNVVPKTTIVPPSKPMMVDETREALPKALQKVFQAYKVCSMNQIRQRLRDMAVSENTQRKGTREAKAAAAAADAPQEELQKSLTQIAANIHGSFVLRSSPDHPQYDELRNVVINLLLAEGPEGKLKKASIFAAAKVQLKRDITTNEYQKVLNELHKSRVSPFEHVVTGTLHNKFFSFCGRE</sequence>
<dbReference type="EMBL" id="JAUHHV010000002">
    <property type="protein sequence ID" value="KAK1433274.1"/>
    <property type="molecule type" value="Genomic_DNA"/>
</dbReference>
<organism evidence="2 3">
    <name type="scientific">Tagetes erecta</name>
    <name type="common">African marigold</name>
    <dbReference type="NCBI Taxonomy" id="13708"/>
    <lineage>
        <taxon>Eukaryota</taxon>
        <taxon>Viridiplantae</taxon>
        <taxon>Streptophyta</taxon>
        <taxon>Embryophyta</taxon>
        <taxon>Tracheophyta</taxon>
        <taxon>Spermatophyta</taxon>
        <taxon>Magnoliopsida</taxon>
        <taxon>eudicotyledons</taxon>
        <taxon>Gunneridae</taxon>
        <taxon>Pentapetalae</taxon>
        <taxon>asterids</taxon>
        <taxon>campanulids</taxon>
        <taxon>Asterales</taxon>
        <taxon>Asteraceae</taxon>
        <taxon>Asteroideae</taxon>
        <taxon>Heliantheae alliance</taxon>
        <taxon>Tageteae</taxon>
        <taxon>Tagetes</taxon>
    </lineage>
</organism>
<evidence type="ECO:0000313" key="3">
    <source>
        <dbReference type="Proteomes" id="UP001229421"/>
    </source>
</evidence>
<feature type="region of interest" description="Disordered" evidence="1">
    <location>
        <begin position="567"/>
        <end position="587"/>
    </location>
</feature>
<dbReference type="AlphaFoldDB" id="A0AAD8L0L5"/>
<gene>
    <name evidence="2" type="ORF">QVD17_10184</name>
</gene>
<feature type="region of interest" description="Disordered" evidence="1">
    <location>
        <begin position="503"/>
        <end position="527"/>
    </location>
</feature>